<dbReference type="Proteomes" id="UP001212841">
    <property type="component" value="Unassembled WGS sequence"/>
</dbReference>
<dbReference type="GO" id="GO:0045116">
    <property type="term" value="P:protein neddylation"/>
    <property type="evidence" value="ECO:0007669"/>
    <property type="project" value="TreeGrafter"/>
</dbReference>
<dbReference type="GO" id="GO:0097602">
    <property type="term" value="F:cullin family protein binding"/>
    <property type="evidence" value="ECO:0007669"/>
    <property type="project" value="TreeGrafter"/>
</dbReference>
<protein>
    <recommendedName>
        <fullName evidence="2">Defective in cullin neddylation protein</fullName>
    </recommendedName>
</protein>
<comment type="function">
    <text evidence="2">Neddylation of cullins play an essential role in the regulation of SCF-type complexes activity.</text>
</comment>
<sequence length="253" mass="28709">MSSLKSAQKEKLKQFISFTNASSTAATKALRDHNWNLELAVDAYFSGNIGAAAARGLSVNQSAISALFDKYKDPEEDAILLEGTEALCNDLNVDPTDVVTLVLAYHLQCERMCDFRRKGWMEGWTKLGCDSLEKMREAIPRMRSELDEPASFRSIYLFTFNFARTEGQKSLGLETAIAFWQLLLEGRYKHLEMWCDFLQEEHKKAISKDTWNLFLDFIDTAGDDFSSHDDEGAWPVLIDSFVEHGREKLGIAQ</sequence>
<keyword evidence="1" id="KW-0833">Ubl conjugation pathway</keyword>
<proteinExistence type="predicted"/>
<dbReference type="InterPro" id="IPR042460">
    <property type="entry name" value="DCN1-like_PONY"/>
</dbReference>
<dbReference type="PANTHER" id="PTHR12281:SF31">
    <property type="entry name" value="DCN1-LIKE PROTEIN 3"/>
    <property type="match status" value="1"/>
</dbReference>
<dbReference type="AlphaFoldDB" id="A0AAD5SGT5"/>
<dbReference type="Gene3D" id="1.10.8.10">
    <property type="entry name" value="DNA helicase RuvA subunit, C-terminal domain"/>
    <property type="match status" value="1"/>
</dbReference>
<dbReference type="GO" id="GO:0031624">
    <property type="term" value="F:ubiquitin conjugating enzyme binding"/>
    <property type="evidence" value="ECO:0007669"/>
    <property type="project" value="TreeGrafter"/>
</dbReference>
<dbReference type="CDD" id="cd14350">
    <property type="entry name" value="UBA_DCNL"/>
    <property type="match status" value="1"/>
</dbReference>
<dbReference type="GO" id="GO:0000151">
    <property type="term" value="C:ubiquitin ligase complex"/>
    <property type="evidence" value="ECO:0007669"/>
    <property type="project" value="TreeGrafter"/>
</dbReference>
<comment type="caution">
    <text evidence="4">The sequence shown here is derived from an EMBL/GenBank/DDBJ whole genome shotgun (WGS) entry which is preliminary data.</text>
</comment>
<evidence type="ECO:0000313" key="5">
    <source>
        <dbReference type="Proteomes" id="UP001212841"/>
    </source>
</evidence>
<dbReference type="FunFam" id="1.10.238.200:FF:000003">
    <property type="entry name" value="DCN1-like protein 3"/>
    <property type="match status" value="1"/>
</dbReference>
<evidence type="ECO:0000256" key="1">
    <source>
        <dbReference type="ARBA" id="ARBA00022786"/>
    </source>
</evidence>
<organism evidence="4 5">
    <name type="scientific">Rhizophlyctis rosea</name>
    <dbReference type="NCBI Taxonomy" id="64517"/>
    <lineage>
        <taxon>Eukaryota</taxon>
        <taxon>Fungi</taxon>
        <taxon>Fungi incertae sedis</taxon>
        <taxon>Chytridiomycota</taxon>
        <taxon>Chytridiomycota incertae sedis</taxon>
        <taxon>Chytridiomycetes</taxon>
        <taxon>Rhizophlyctidales</taxon>
        <taxon>Rhizophlyctidaceae</taxon>
        <taxon>Rhizophlyctis</taxon>
    </lineage>
</organism>
<dbReference type="InterPro" id="IPR009060">
    <property type="entry name" value="UBA-like_sf"/>
</dbReference>
<evidence type="ECO:0000256" key="2">
    <source>
        <dbReference type="RuleBase" id="RU410713"/>
    </source>
</evidence>
<dbReference type="Pfam" id="PF03556">
    <property type="entry name" value="Cullin_binding"/>
    <property type="match status" value="1"/>
</dbReference>
<dbReference type="EMBL" id="JADGJD010000092">
    <property type="protein sequence ID" value="KAJ3055166.1"/>
    <property type="molecule type" value="Genomic_DNA"/>
</dbReference>
<dbReference type="Gene3D" id="1.10.238.200">
    <property type="entry name" value="Cullin, PONY binding domain"/>
    <property type="match status" value="1"/>
</dbReference>
<dbReference type="GO" id="GO:0032182">
    <property type="term" value="F:ubiquitin-like protein binding"/>
    <property type="evidence" value="ECO:0007669"/>
    <property type="project" value="TreeGrafter"/>
</dbReference>
<evidence type="ECO:0000259" key="3">
    <source>
        <dbReference type="PROSITE" id="PS51229"/>
    </source>
</evidence>
<dbReference type="SUPFAM" id="SSF46934">
    <property type="entry name" value="UBA-like"/>
    <property type="match status" value="1"/>
</dbReference>
<dbReference type="Gene3D" id="1.10.238.10">
    <property type="entry name" value="EF-hand"/>
    <property type="match status" value="1"/>
</dbReference>
<dbReference type="Pfam" id="PF14555">
    <property type="entry name" value="UBA_4"/>
    <property type="match status" value="1"/>
</dbReference>
<gene>
    <name evidence="4" type="primary">DCUN1D1</name>
    <name evidence="4" type="ORF">HK097_011320</name>
</gene>
<dbReference type="InterPro" id="IPR014764">
    <property type="entry name" value="DCN-prot"/>
</dbReference>
<dbReference type="PROSITE" id="PS51229">
    <property type="entry name" value="DCUN1"/>
    <property type="match status" value="1"/>
</dbReference>
<keyword evidence="5" id="KW-1185">Reference proteome</keyword>
<dbReference type="PANTHER" id="PTHR12281">
    <property type="entry name" value="RP42 RELATED"/>
    <property type="match status" value="1"/>
</dbReference>
<name>A0AAD5SGT5_9FUNG</name>
<evidence type="ECO:0000313" key="4">
    <source>
        <dbReference type="EMBL" id="KAJ3055166.1"/>
    </source>
</evidence>
<dbReference type="GO" id="GO:0005886">
    <property type="term" value="C:plasma membrane"/>
    <property type="evidence" value="ECO:0007669"/>
    <property type="project" value="UniProtKB-ARBA"/>
</dbReference>
<reference evidence="4" key="1">
    <citation type="submission" date="2020-05" db="EMBL/GenBank/DDBJ databases">
        <title>Phylogenomic resolution of chytrid fungi.</title>
        <authorList>
            <person name="Stajich J.E."/>
            <person name="Amses K."/>
            <person name="Simmons R."/>
            <person name="Seto K."/>
            <person name="Myers J."/>
            <person name="Bonds A."/>
            <person name="Quandt C.A."/>
            <person name="Barry K."/>
            <person name="Liu P."/>
            <person name="Grigoriev I."/>
            <person name="Longcore J.E."/>
            <person name="James T.Y."/>
        </authorList>
    </citation>
    <scope>NUCLEOTIDE SEQUENCE</scope>
    <source>
        <strain evidence="4">JEL0318</strain>
    </source>
</reference>
<feature type="domain" description="DCUN1" evidence="3">
    <location>
        <begin position="59"/>
        <end position="246"/>
    </location>
</feature>
<accession>A0AAD5SGT5</accession>
<dbReference type="InterPro" id="IPR005176">
    <property type="entry name" value="PONY_dom"/>
</dbReference>